<dbReference type="Proteomes" id="UP000790709">
    <property type="component" value="Unassembled WGS sequence"/>
</dbReference>
<comment type="caution">
    <text evidence="1">The sequence shown here is derived from an EMBL/GenBank/DDBJ whole genome shotgun (WGS) entry which is preliminary data.</text>
</comment>
<sequence length="470" mass="50931">MITNSIPLLSFVGLALLAGVVCTQTIVLEAEDGTFTGNVVVDTSIPGFSGTGYVSGFSATADSVTVSTDVAAAGLYDLTVAYLSLYGEKKAYLTLNGSPSGELDLTSTTWANVSAGQVLLNAGTNTVGIQDDWGYYSIDAFYLSPALPPPPHQATAPPVNANATPEAKSLLKYIQQHYASSDLLSGQQDTDSITWLQQNAGKSPAIGGFDFMDYSPSRIPFGATSNATEQAIAWDAQGGIVTFVWHWNAPTDLLNTPEEPWYSGFYTAATTFNISEALADPTGNDYQLVLRDLDAIAVQLQRLSDANIPVLFRFLHEAEGGWFWWGAQGPDAAKALFRLGYDRFTNYHGLNNIIWVWNSVQSSWYPGDDVTDILSYDSYPAVGDHGPVSNVFNELIVLGQDQKVVALAEVGSIPDPTLTRAYYADWAYFVTWGGDYITDNTSNPLPFLIQVYNDPQVITLDKVGDFKHLP</sequence>
<evidence type="ECO:0000313" key="2">
    <source>
        <dbReference type="Proteomes" id="UP000790709"/>
    </source>
</evidence>
<gene>
    <name evidence="1" type="ORF">BV22DRAFT_577327</name>
</gene>
<evidence type="ECO:0000313" key="1">
    <source>
        <dbReference type="EMBL" id="KAH7923508.1"/>
    </source>
</evidence>
<dbReference type="EMBL" id="MU266450">
    <property type="protein sequence ID" value="KAH7923508.1"/>
    <property type="molecule type" value="Genomic_DNA"/>
</dbReference>
<reference evidence="1" key="1">
    <citation type="journal article" date="2021" name="New Phytol.">
        <title>Evolutionary innovations through gain and loss of genes in the ectomycorrhizal Boletales.</title>
        <authorList>
            <person name="Wu G."/>
            <person name="Miyauchi S."/>
            <person name="Morin E."/>
            <person name="Kuo A."/>
            <person name="Drula E."/>
            <person name="Varga T."/>
            <person name="Kohler A."/>
            <person name="Feng B."/>
            <person name="Cao Y."/>
            <person name="Lipzen A."/>
            <person name="Daum C."/>
            <person name="Hundley H."/>
            <person name="Pangilinan J."/>
            <person name="Johnson J."/>
            <person name="Barry K."/>
            <person name="LaButti K."/>
            <person name="Ng V."/>
            <person name="Ahrendt S."/>
            <person name="Min B."/>
            <person name="Choi I.G."/>
            <person name="Park H."/>
            <person name="Plett J.M."/>
            <person name="Magnuson J."/>
            <person name="Spatafora J.W."/>
            <person name="Nagy L.G."/>
            <person name="Henrissat B."/>
            <person name="Grigoriev I.V."/>
            <person name="Yang Z.L."/>
            <person name="Xu J."/>
            <person name="Martin F.M."/>
        </authorList>
    </citation>
    <scope>NUCLEOTIDE SEQUENCE</scope>
    <source>
        <strain evidence="1">KUC20120723A-06</strain>
    </source>
</reference>
<keyword evidence="2" id="KW-1185">Reference proteome</keyword>
<accession>A0ACB8BE32</accession>
<keyword evidence="1" id="KW-0378">Hydrolase</keyword>
<name>A0ACB8BE32_9AGAM</name>
<proteinExistence type="predicted"/>
<organism evidence="1 2">
    <name type="scientific">Leucogyrophana mollusca</name>
    <dbReference type="NCBI Taxonomy" id="85980"/>
    <lineage>
        <taxon>Eukaryota</taxon>
        <taxon>Fungi</taxon>
        <taxon>Dikarya</taxon>
        <taxon>Basidiomycota</taxon>
        <taxon>Agaricomycotina</taxon>
        <taxon>Agaricomycetes</taxon>
        <taxon>Agaricomycetidae</taxon>
        <taxon>Boletales</taxon>
        <taxon>Boletales incertae sedis</taxon>
        <taxon>Leucogyrophana</taxon>
    </lineage>
</organism>
<protein>
    <submittedName>
        <fullName evidence="1">Glycoside hydrolase family 26 protein</fullName>
    </submittedName>
</protein>